<sequence>FVFPLLRRMGLRLGPIARITTGFGIVVCGFIYATVLQKVIYTRGPYYDFTGPSVPKGAVNDISVWYQIVPYAAIGISEIFSSATGLEFAYSQAPAELKSTLTALYLFTNCGGALIGMILAIWGGDPDVLYVFAAETAVLGVIAVVFYCCFRHYDDMIEKQHMFET</sequence>
<dbReference type="EMBL" id="JANBUN010000346">
    <property type="protein sequence ID" value="KAJ2804533.1"/>
    <property type="molecule type" value="Genomic_DNA"/>
</dbReference>
<feature type="non-terminal residue" evidence="1">
    <location>
        <position position="1"/>
    </location>
</feature>
<evidence type="ECO:0000313" key="1">
    <source>
        <dbReference type="EMBL" id="KAJ2804533.1"/>
    </source>
</evidence>
<protein>
    <submittedName>
        <fullName evidence="1">Uncharacterized protein</fullName>
    </submittedName>
</protein>
<name>A0ACC1LC52_9FUNG</name>
<dbReference type="Proteomes" id="UP001140087">
    <property type="component" value="Unassembled WGS sequence"/>
</dbReference>
<organism evidence="1 2">
    <name type="scientific">Coemansia helicoidea</name>
    <dbReference type="NCBI Taxonomy" id="1286919"/>
    <lineage>
        <taxon>Eukaryota</taxon>
        <taxon>Fungi</taxon>
        <taxon>Fungi incertae sedis</taxon>
        <taxon>Zoopagomycota</taxon>
        <taxon>Kickxellomycotina</taxon>
        <taxon>Kickxellomycetes</taxon>
        <taxon>Kickxellales</taxon>
        <taxon>Kickxellaceae</taxon>
        <taxon>Coemansia</taxon>
    </lineage>
</organism>
<accession>A0ACC1LC52</accession>
<reference evidence="1" key="1">
    <citation type="submission" date="2022-07" db="EMBL/GenBank/DDBJ databases">
        <title>Phylogenomic reconstructions and comparative analyses of Kickxellomycotina fungi.</title>
        <authorList>
            <person name="Reynolds N.K."/>
            <person name="Stajich J.E."/>
            <person name="Barry K."/>
            <person name="Grigoriev I.V."/>
            <person name="Crous P."/>
            <person name="Smith M.E."/>
        </authorList>
    </citation>
    <scope>NUCLEOTIDE SEQUENCE</scope>
    <source>
        <strain evidence="1">BCRC 34780</strain>
    </source>
</reference>
<keyword evidence="2" id="KW-1185">Reference proteome</keyword>
<proteinExistence type="predicted"/>
<evidence type="ECO:0000313" key="2">
    <source>
        <dbReference type="Proteomes" id="UP001140087"/>
    </source>
</evidence>
<gene>
    <name evidence="1" type="ORF">H4R21_001611</name>
</gene>
<comment type="caution">
    <text evidence="1">The sequence shown here is derived from an EMBL/GenBank/DDBJ whole genome shotgun (WGS) entry which is preliminary data.</text>
</comment>